<evidence type="ECO:0000313" key="7">
    <source>
        <dbReference type="EMBL" id="XDT71201.1"/>
    </source>
</evidence>
<dbReference type="GO" id="GO:0003824">
    <property type="term" value="F:catalytic activity"/>
    <property type="evidence" value="ECO:0007669"/>
    <property type="project" value="UniProtKB-ARBA"/>
</dbReference>
<organism evidence="7">
    <name type="scientific">Thermohahella caldifontis</name>
    <dbReference type="NCBI Taxonomy" id="3142973"/>
    <lineage>
        <taxon>Bacteria</taxon>
        <taxon>Pseudomonadati</taxon>
        <taxon>Pseudomonadota</taxon>
        <taxon>Gammaproteobacteria</taxon>
        <taxon>Oceanospirillales</taxon>
        <taxon>Hahellaceae</taxon>
        <taxon>Thermohahella</taxon>
    </lineage>
</organism>
<feature type="transmembrane region" description="Helical" evidence="2">
    <location>
        <begin position="38"/>
        <end position="60"/>
    </location>
</feature>
<dbReference type="InterPro" id="IPR000014">
    <property type="entry name" value="PAS"/>
</dbReference>
<dbReference type="Pfam" id="PF00563">
    <property type="entry name" value="EAL"/>
    <property type="match status" value="1"/>
</dbReference>
<accession>A0AB39USB6</accession>
<dbReference type="SMART" id="SM00267">
    <property type="entry name" value="GGDEF"/>
    <property type="match status" value="1"/>
</dbReference>
<dbReference type="InterPro" id="IPR029787">
    <property type="entry name" value="Nucleotide_cyclase"/>
</dbReference>
<dbReference type="InterPro" id="IPR035965">
    <property type="entry name" value="PAS-like_dom_sf"/>
</dbReference>
<dbReference type="PROSITE" id="PS50112">
    <property type="entry name" value="PAS"/>
    <property type="match status" value="1"/>
</dbReference>
<feature type="domain" description="GGDEF" evidence="6">
    <location>
        <begin position="268"/>
        <end position="406"/>
    </location>
</feature>
<dbReference type="PROSITE" id="PS50883">
    <property type="entry name" value="EAL"/>
    <property type="match status" value="1"/>
</dbReference>
<dbReference type="SUPFAM" id="SSF55785">
    <property type="entry name" value="PYP-like sensor domain (PAS domain)"/>
    <property type="match status" value="1"/>
</dbReference>
<dbReference type="CDD" id="cd00130">
    <property type="entry name" value="PAS"/>
    <property type="match status" value="1"/>
</dbReference>
<feature type="domain" description="PAC" evidence="4">
    <location>
        <begin position="184"/>
        <end position="236"/>
    </location>
</feature>
<dbReference type="PROSITE" id="PS50887">
    <property type="entry name" value="GGDEF"/>
    <property type="match status" value="1"/>
</dbReference>
<dbReference type="InterPro" id="IPR052155">
    <property type="entry name" value="Biofilm_reg_signaling"/>
</dbReference>
<proteinExistence type="predicted"/>
<dbReference type="SMART" id="SM00052">
    <property type="entry name" value="EAL"/>
    <property type="match status" value="1"/>
</dbReference>
<dbReference type="PANTHER" id="PTHR44757:SF2">
    <property type="entry name" value="BIOFILM ARCHITECTURE MAINTENANCE PROTEIN MBAA"/>
    <property type="match status" value="1"/>
</dbReference>
<evidence type="ECO:0000256" key="1">
    <source>
        <dbReference type="ARBA" id="ARBA00001946"/>
    </source>
</evidence>
<dbReference type="KEGG" id="tcd:AAIA72_10325"/>
<evidence type="ECO:0000259" key="3">
    <source>
        <dbReference type="PROSITE" id="PS50112"/>
    </source>
</evidence>
<keyword evidence="2" id="KW-1133">Transmembrane helix</keyword>
<keyword evidence="2" id="KW-0812">Transmembrane</keyword>
<dbReference type="CDD" id="cd01948">
    <property type="entry name" value="EAL"/>
    <property type="match status" value="1"/>
</dbReference>
<keyword evidence="2" id="KW-0472">Membrane</keyword>
<dbReference type="InterPro" id="IPR043128">
    <property type="entry name" value="Rev_trsase/Diguanyl_cyclase"/>
</dbReference>
<dbReference type="SMART" id="SM00091">
    <property type="entry name" value="PAS"/>
    <property type="match status" value="1"/>
</dbReference>
<dbReference type="Gene3D" id="3.30.450.20">
    <property type="entry name" value="PAS domain"/>
    <property type="match status" value="1"/>
</dbReference>
<dbReference type="InterPro" id="IPR035919">
    <property type="entry name" value="EAL_sf"/>
</dbReference>
<protein>
    <submittedName>
        <fullName evidence="7">EAL domain-containing protein</fullName>
    </submittedName>
</protein>
<dbReference type="NCBIfam" id="TIGR00229">
    <property type="entry name" value="sensory_box"/>
    <property type="match status" value="1"/>
</dbReference>
<dbReference type="SUPFAM" id="SSF141868">
    <property type="entry name" value="EAL domain-like"/>
    <property type="match status" value="1"/>
</dbReference>
<evidence type="ECO:0000259" key="6">
    <source>
        <dbReference type="PROSITE" id="PS50887"/>
    </source>
</evidence>
<dbReference type="PANTHER" id="PTHR44757">
    <property type="entry name" value="DIGUANYLATE CYCLASE DGCP"/>
    <property type="match status" value="1"/>
</dbReference>
<dbReference type="Pfam" id="PF00990">
    <property type="entry name" value="GGDEF"/>
    <property type="match status" value="1"/>
</dbReference>
<comment type="cofactor">
    <cofactor evidence="1">
        <name>Mg(2+)</name>
        <dbReference type="ChEBI" id="CHEBI:18420"/>
    </cofactor>
</comment>
<dbReference type="InterPro" id="IPR000700">
    <property type="entry name" value="PAS-assoc_C"/>
</dbReference>
<dbReference type="EMBL" id="CP154858">
    <property type="protein sequence ID" value="XDT71201.1"/>
    <property type="molecule type" value="Genomic_DNA"/>
</dbReference>
<dbReference type="InterPro" id="IPR001633">
    <property type="entry name" value="EAL_dom"/>
</dbReference>
<dbReference type="Gene3D" id="3.20.20.450">
    <property type="entry name" value="EAL domain"/>
    <property type="match status" value="1"/>
</dbReference>
<dbReference type="SUPFAM" id="SSF55073">
    <property type="entry name" value="Nucleotide cyclase"/>
    <property type="match status" value="1"/>
</dbReference>
<dbReference type="AlphaFoldDB" id="A0AB39USB6"/>
<dbReference type="FunFam" id="3.30.70.270:FF:000001">
    <property type="entry name" value="Diguanylate cyclase domain protein"/>
    <property type="match status" value="1"/>
</dbReference>
<dbReference type="Pfam" id="PF08448">
    <property type="entry name" value="PAS_4"/>
    <property type="match status" value="1"/>
</dbReference>
<sequence>MVRSLTFPDANPEHNQTAGLLYVSFDTTALSQQATQRVLVFTGALWAGVILMLAILLFLLRRYVAGPLQWLEAQLSHPDACQPQALDNVPASREIHALARALCDAFRNTRALAERYKRLFDCSRDGLLVVDTHQNIQMVNPRLCELVGRTPESLVGQPFHVLLEGDEREPLMSALAPNNLMDDFYRETRVVTPDGQRLDVGLRAMPLTTPDGEYSGTLLILTDITQINRQKQRLEQLAFFDTLTQLPNRRLMEEYISRELVRLRRNGMQAALLVLDVDNFKAINDSLGHPVGDQLLVALARELPALLRPDDLVGRLSGDEFVILMTQTGTTQEETLREIQAFDARLRERLQKPFEIASHSTMLSCSLGATCVRDPGQTHHDLLREADTALYQAKRAGRGQLVLFTEDMHTRAKENFTLQSMIRDAIAEDAFSLVFQPQSNDQGELVGAEVLIRWEHPEQGFISPARFIPVAEDSGLISAIGEWVLRQSIAFLARNEAHLPPSFKRLAVNVSALQFYQPNFAQQVHDWCTEAGVSPERIELELTESLLIENVQAAVNVMQTLRNLGFTVALDDFGTGFSSLSYLKQLPLNKLKIDRAFIRELPADKHDATLVETILAVARHFDLDAVAEGVETEDQLEFLLFNGCHTFQGFLLSRPVPESEFIALLEQERPFAPWLSVIHPLEVQAGGPAAKP</sequence>
<dbReference type="RefSeq" id="WP_369600238.1">
    <property type="nucleotide sequence ID" value="NZ_CP154858.1"/>
</dbReference>
<dbReference type="PROSITE" id="PS50113">
    <property type="entry name" value="PAC"/>
    <property type="match status" value="1"/>
</dbReference>
<dbReference type="NCBIfam" id="TIGR00254">
    <property type="entry name" value="GGDEF"/>
    <property type="match status" value="1"/>
</dbReference>
<feature type="domain" description="EAL" evidence="5">
    <location>
        <begin position="415"/>
        <end position="669"/>
    </location>
</feature>
<feature type="domain" description="PAS" evidence="3">
    <location>
        <begin position="112"/>
        <end position="175"/>
    </location>
</feature>
<reference evidence="7" key="1">
    <citation type="submission" date="2024-05" db="EMBL/GenBank/DDBJ databases">
        <title>Genome sequencing of novel strain.</title>
        <authorList>
            <person name="Ganbat D."/>
            <person name="Ganbat S."/>
            <person name="Lee S.-J."/>
        </authorList>
    </citation>
    <scope>NUCLEOTIDE SEQUENCE</scope>
    <source>
        <strain evidence="7">SMD15-11</strain>
    </source>
</reference>
<evidence type="ECO:0000259" key="5">
    <source>
        <dbReference type="PROSITE" id="PS50883"/>
    </source>
</evidence>
<evidence type="ECO:0000256" key="2">
    <source>
        <dbReference type="SAM" id="Phobius"/>
    </source>
</evidence>
<evidence type="ECO:0000259" key="4">
    <source>
        <dbReference type="PROSITE" id="PS50113"/>
    </source>
</evidence>
<dbReference type="Gene3D" id="3.30.70.270">
    <property type="match status" value="1"/>
</dbReference>
<gene>
    <name evidence="7" type="ORF">AAIA72_10325</name>
</gene>
<dbReference type="CDD" id="cd01949">
    <property type="entry name" value="GGDEF"/>
    <property type="match status" value="1"/>
</dbReference>
<dbReference type="InterPro" id="IPR013656">
    <property type="entry name" value="PAS_4"/>
</dbReference>
<name>A0AB39USB6_9GAMM</name>
<dbReference type="InterPro" id="IPR000160">
    <property type="entry name" value="GGDEF_dom"/>
</dbReference>